<reference evidence="3 4" key="1">
    <citation type="submission" date="2018-01" db="EMBL/GenBank/DDBJ databases">
        <authorList>
            <person name="Gaut B.S."/>
            <person name="Morton B.R."/>
            <person name="Clegg M.T."/>
            <person name="Duvall M.R."/>
        </authorList>
    </citation>
    <scope>NUCLEOTIDE SEQUENCE [LARGE SCALE GENOMIC DNA]</scope>
    <source>
        <strain evidence="3">GP69</strain>
    </source>
</reference>
<gene>
    <name evidence="3" type="ORF">AMURIS_03576</name>
</gene>
<dbReference type="AlphaFoldDB" id="A0A2K4ZK71"/>
<dbReference type="OrthoDB" id="1956608at2"/>
<keyword evidence="1" id="KW-0812">Transmembrane</keyword>
<accession>A0A2K4ZK71</accession>
<feature type="transmembrane region" description="Helical" evidence="1">
    <location>
        <begin position="181"/>
        <end position="201"/>
    </location>
</feature>
<dbReference type="InterPro" id="IPR009677">
    <property type="entry name" value="DUF1266"/>
</dbReference>
<evidence type="ECO:0000256" key="1">
    <source>
        <dbReference type="SAM" id="Phobius"/>
    </source>
</evidence>
<feature type="transmembrane region" description="Helical" evidence="1">
    <location>
        <begin position="20"/>
        <end position="41"/>
    </location>
</feature>
<feature type="domain" description="DUF1266" evidence="2">
    <location>
        <begin position="299"/>
        <end position="391"/>
    </location>
</feature>
<name>A0A2K4ZK71_9FIRM</name>
<organism evidence="3 4">
    <name type="scientific">Acetatifactor muris</name>
    <dbReference type="NCBI Taxonomy" id="879566"/>
    <lineage>
        <taxon>Bacteria</taxon>
        <taxon>Bacillati</taxon>
        <taxon>Bacillota</taxon>
        <taxon>Clostridia</taxon>
        <taxon>Lachnospirales</taxon>
        <taxon>Lachnospiraceae</taxon>
        <taxon>Acetatifactor</taxon>
    </lineage>
</organism>
<proteinExistence type="predicted"/>
<dbReference type="RefSeq" id="WP_103240866.1">
    <property type="nucleotide sequence ID" value="NZ_JANJZD010000020.1"/>
</dbReference>
<evidence type="ECO:0000313" key="3">
    <source>
        <dbReference type="EMBL" id="SOY30845.1"/>
    </source>
</evidence>
<sequence length="421" mass="48387">MSAAPYKLSNKNIYGFNTNMYQMLLWLPALIALSLSVEFLLGPLFYKIYQKNVTLEEGAAGTEAGAEVSLAQSIADMENLDTFTLIVKGVVINHDTIRSGDRLYHYIQLPSGEKVIAHINKKAIQETDTPGEYRMPTGVWKEWTPPDEVMVFEDNMTLTDHYIDMYGDYVPVLEESDYGRLLGRSASAWIYVVFVLLYRVIGVRSRRFAPALFWKRDPLLPRNDLECWCASTFAIWAHSFSMLEGWPLITGVHGKRKAVSNFRKVALGEQWDIRNRQDGLQTVHELTERHAGQLTTMYAGWDLCRATQLLGMMYLVKMIDREELDQEFSRVGRVIQQQFHSWDEMAESYLDGYEAWRRQSGDPDAALRTEQRRAIFMQLKANPDGPYSVPWRTDLTWTQGKGTENRAVVKKVLTHYRASQA</sequence>
<keyword evidence="4" id="KW-1185">Reference proteome</keyword>
<dbReference type="Pfam" id="PF06889">
    <property type="entry name" value="DUF1266"/>
    <property type="match status" value="1"/>
</dbReference>
<keyword evidence="1" id="KW-1133">Transmembrane helix</keyword>
<dbReference type="Proteomes" id="UP000236311">
    <property type="component" value="Unassembled WGS sequence"/>
</dbReference>
<keyword evidence="1" id="KW-0472">Membrane</keyword>
<dbReference type="EMBL" id="OFSM01000020">
    <property type="protein sequence ID" value="SOY30845.1"/>
    <property type="molecule type" value="Genomic_DNA"/>
</dbReference>
<evidence type="ECO:0000313" key="4">
    <source>
        <dbReference type="Proteomes" id="UP000236311"/>
    </source>
</evidence>
<protein>
    <recommendedName>
        <fullName evidence="2">DUF1266 domain-containing protein</fullName>
    </recommendedName>
</protein>
<evidence type="ECO:0000259" key="2">
    <source>
        <dbReference type="Pfam" id="PF06889"/>
    </source>
</evidence>